<gene>
    <name evidence="2" type="ORF">CXB51_018373</name>
</gene>
<accession>A0A8J5Z3B3</accession>
<dbReference type="PANTHER" id="PTHR31286">
    <property type="entry name" value="GLYCINE-RICH CELL WALL STRUCTURAL PROTEIN 1.8-LIKE"/>
    <property type="match status" value="1"/>
</dbReference>
<sequence>MDSNSFSLPVSSNLGVERATKKVRCREDDLIDYYLVRFKDEEDYSKVLTEGPWIIYVQYLTVQPWSPTFSTDKAYPRRVMRYGLVIMIDYNTDNGSRGRFARMTVSIDLSAPLISKIMIEWNLQRVEYERLPTVCFGCGHYGHIQDICLHKINAEVNDEPAERNASPTADLHGRVEAENFGTWMIVERKNRRKSNNGPEKKLGNHGVNEGFAINDLESKELTFKAKAPGPTKKFGDRSKGRGIMVAGPKVLSEAHKLSNQQRMALLVEKHRAAAMEDNDQGESTRRVDVASVFKENLSLSLRPVTLLVLIPKTLGSEFSSELKPISLCTVLYEMSTSKMSIAYHQATIKTITAKMHFDKYYLVSVVLQIRFLFEANPEYRQSSVLQDGVSTQRKFKKAVEKHDQDFSVEIA</sequence>
<dbReference type="InterPro" id="IPR025558">
    <property type="entry name" value="DUF4283"/>
</dbReference>
<proteinExistence type="predicted"/>
<dbReference type="Proteomes" id="UP000701853">
    <property type="component" value="Chromosome 7"/>
</dbReference>
<feature type="domain" description="DUF4283" evidence="1">
    <location>
        <begin position="33"/>
        <end position="72"/>
    </location>
</feature>
<dbReference type="PANTHER" id="PTHR31286:SF99">
    <property type="entry name" value="DUF4283 DOMAIN-CONTAINING PROTEIN"/>
    <property type="match status" value="1"/>
</dbReference>
<organism evidence="2 3">
    <name type="scientific">Gossypium anomalum</name>
    <dbReference type="NCBI Taxonomy" id="47600"/>
    <lineage>
        <taxon>Eukaryota</taxon>
        <taxon>Viridiplantae</taxon>
        <taxon>Streptophyta</taxon>
        <taxon>Embryophyta</taxon>
        <taxon>Tracheophyta</taxon>
        <taxon>Spermatophyta</taxon>
        <taxon>Magnoliopsida</taxon>
        <taxon>eudicotyledons</taxon>
        <taxon>Gunneridae</taxon>
        <taxon>Pentapetalae</taxon>
        <taxon>rosids</taxon>
        <taxon>malvids</taxon>
        <taxon>Malvales</taxon>
        <taxon>Malvaceae</taxon>
        <taxon>Malvoideae</taxon>
        <taxon>Gossypium</taxon>
    </lineage>
</organism>
<dbReference type="OrthoDB" id="987436at2759"/>
<reference evidence="2 3" key="1">
    <citation type="journal article" date="2021" name="bioRxiv">
        <title>The Gossypium anomalum genome as a resource for cotton improvement and evolutionary analysis of hybrid incompatibility.</title>
        <authorList>
            <person name="Grover C.E."/>
            <person name="Yuan D."/>
            <person name="Arick M.A."/>
            <person name="Miller E.R."/>
            <person name="Hu G."/>
            <person name="Peterson D.G."/>
            <person name="Wendel J.F."/>
            <person name="Udall J.A."/>
        </authorList>
    </citation>
    <scope>NUCLEOTIDE SEQUENCE [LARGE SCALE GENOMIC DNA]</scope>
    <source>
        <strain evidence="2">JFW-Udall</strain>
        <tissue evidence="2">Leaf</tissue>
    </source>
</reference>
<protein>
    <recommendedName>
        <fullName evidence="1">DUF4283 domain-containing protein</fullName>
    </recommendedName>
</protein>
<dbReference type="EMBL" id="JAHUZN010000007">
    <property type="protein sequence ID" value="KAG8487840.1"/>
    <property type="molecule type" value="Genomic_DNA"/>
</dbReference>
<dbReference type="Pfam" id="PF14111">
    <property type="entry name" value="DUF4283"/>
    <property type="match status" value="1"/>
</dbReference>
<keyword evidence="3" id="KW-1185">Reference proteome</keyword>
<evidence type="ECO:0000313" key="2">
    <source>
        <dbReference type="EMBL" id="KAG8487840.1"/>
    </source>
</evidence>
<comment type="caution">
    <text evidence="2">The sequence shown here is derived from an EMBL/GenBank/DDBJ whole genome shotgun (WGS) entry which is preliminary data.</text>
</comment>
<dbReference type="AlphaFoldDB" id="A0A8J5Z3B3"/>
<name>A0A8J5Z3B3_9ROSI</name>
<evidence type="ECO:0000259" key="1">
    <source>
        <dbReference type="Pfam" id="PF14111"/>
    </source>
</evidence>
<evidence type="ECO:0000313" key="3">
    <source>
        <dbReference type="Proteomes" id="UP000701853"/>
    </source>
</evidence>
<dbReference type="InterPro" id="IPR040256">
    <property type="entry name" value="At4g02000-like"/>
</dbReference>